<name>A0A846WX75_9ACTN</name>
<gene>
    <name evidence="4" type="ORF">HGA05_26125</name>
</gene>
<reference evidence="4 5" key="1">
    <citation type="submission" date="2020-04" db="EMBL/GenBank/DDBJ databases">
        <title>MicrobeNet Type strains.</title>
        <authorList>
            <person name="Nicholson A.C."/>
        </authorList>
    </citation>
    <scope>NUCLEOTIDE SEQUENCE [LARGE SCALE GENOMIC DNA]</scope>
    <source>
        <strain evidence="4 5">ATCC BAA-14</strain>
    </source>
</reference>
<dbReference type="AlphaFoldDB" id="A0A846WX75"/>
<evidence type="ECO:0000259" key="3">
    <source>
        <dbReference type="Pfam" id="PF22554"/>
    </source>
</evidence>
<dbReference type="Pfam" id="PF22551">
    <property type="entry name" value="TY-Chap1"/>
    <property type="match status" value="1"/>
</dbReference>
<protein>
    <submittedName>
        <fullName evidence="4">Uncharacterized protein</fullName>
    </submittedName>
</protein>
<dbReference type="RefSeq" id="WP_006368966.1">
    <property type="nucleotide sequence ID" value="NZ_CP085887.1"/>
</dbReference>
<dbReference type="InterPro" id="IPR054342">
    <property type="entry name" value="TY-Chap_C"/>
</dbReference>
<feature type="domain" description="TY-Chap C-terminal" evidence="3">
    <location>
        <begin position="298"/>
        <end position="383"/>
    </location>
</feature>
<evidence type="ECO:0000313" key="4">
    <source>
        <dbReference type="EMBL" id="NKY05041.1"/>
    </source>
</evidence>
<dbReference type="InterPro" id="IPR054344">
    <property type="entry name" value="TY-Chap_N"/>
</dbReference>
<organism evidence="4 5">
    <name type="scientific">Gordonia polyisoprenivorans</name>
    <dbReference type="NCBI Taxonomy" id="84595"/>
    <lineage>
        <taxon>Bacteria</taxon>
        <taxon>Bacillati</taxon>
        <taxon>Actinomycetota</taxon>
        <taxon>Actinomycetes</taxon>
        <taxon>Mycobacteriales</taxon>
        <taxon>Gordoniaceae</taxon>
        <taxon>Gordonia</taxon>
    </lineage>
</organism>
<evidence type="ECO:0000259" key="2">
    <source>
        <dbReference type="Pfam" id="PF22552"/>
    </source>
</evidence>
<comment type="caution">
    <text evidence="4">The sequence shown here is derived from an EMBL/GenBank/DDBJ whole genome shotgun (WGS) entry which is preliminary data.</text>
</comment>
<feature type="domain" description="TY-Chap central" evidence="1">
    <location>
        <begin position="154"/>
        <end position="276"/>
    </location>
</feature>
<dbReference type="Proteomes" id="UP000563898">
    <property type="component" value="Unassembled WGS sequence"/>
</dbReference>
<dbReference type="Pfam" id="PF22554">
    <property type="entry name" value="Chap-C"/>
    <property type="match status" value="1"/>
</dbReference>
<dbReference type="Pfam" id="PF22552">
    <property type="entry name" value="TY-Chap3"/>
    <property type="match status" value="1"/>
</dbReference>
<evidence type="ECO:0000259" key="1">
    <source>
        <dbReference type="Pfam" id="PF22551"/>
    </source>
</evidence>
<accession>A0A846WX75</accession>
<dbReference type="EMBL" id="JAAXPC010000027">
    <property type="protein sequence ID" value="NKY05041.1"/>
    <property type="molecule type" value="Genomic_DNA"/>
</dbReference>
<sequence>MRTNDFDASIDDAWQEFRTELAAFLRELTAADLTWIEQDPSIPEGPHGRIDIRYTRAHRVRLTLDPLTLHTSVDCYRIQIGQLRALGWRRLAGGTYILEGGHARADEMAAAIVNTFRQVWETVHPTFLRAPFLADEPPRVEPTLRAGVVPHGPEHLRALVVSMLEEVTGQRIEVDDDGDVVLPTEPPSWLRVHEDLPRLVAFAMLTDSVSDPLVAAPYIAAQPTSRDGIRVMLRQRQVFAHRVIDVTVFSGDNLRAGLADWFGFIDDDVPRIVARVRAGASVSGAQDDSPAEAEDSDPLPDTLLAVLQLDTDNAVLSPREIAQICGYDRAEMLQLIRTCEEQYLSWAQSAEEADDPEEAQACRHEEQGWRVTTDKFRAALRVVVLPDDEPRPRMRPAG</sequence>
<proteinExistence type="predicted"/>
<dbReference type="InterPro" id="IPR054343">
    <property type="entry name" value="TY-Chap_M"/>
</dbReference>
<feature type="domain" description="TY-Chap N-terminal" evidence="2">
    <location>
        <begin position="12"/>
        <end position="128"/>
    </location>
</feature>
<evidence type="ECO:0000313" key="5">
    <source>
        <dbReference type="Proteomes" id="UP000563898"/>
    </source>
</evidence>